<evidence type="ECO:0000313" key="4">
    <source>
        <dbReference type="EMBL" id="MFD2467852.1"/>
    </source>
</evidence>
<gene>
    <name evidence="4" type="ORF">ACFSVL_10630</name>
</gene>
<keyword evidence="2" id="KW-1133">Transmembrane helix</keyword>
<dbReference type="Pfam" id="PF04892">
    <property type="entry name" value="VanZ"/>
    <property type="match status" value="1"/>
</dbReference>
<reference evidence="5" key="1">
    <citation type="journal article" date="2019" name="Int. J. Syst. Evol. Microbiol.">
        <title>The Global Catalogue of Microorganisms (GCM) 10K type strain sequencing project: providing services to taxonomists for standard genome sequencing and annotation.</title>
        <authorList>
            <consortium name="The Broad Institute Genomics Platform"/>
            <consortium name="The Broad Institute Genome Sequencing Center for Infectious Disease"/>
            <person name="Wu L."/>
            <person name="Ma J."/>
        </authorList>
    </citation>
    <scope>NUCLEOTIDE SEQUENCE [LARGE SCALE GENOMIC DNA]</scope>
    <source>
        <strain evidence="5">CGMCC 4.7641</strain>
    </source>
</reference>
<dbReference type="Proteomes" id="UP001597483">
    <property type="component" value="Unassembled WGS sequence"/>
</dbReference>
<sequence length="213" mass="21857">MDSVVGRIIPVTVVALPLSQILWVVLAVRRGRRWPASIATFTAAIDTAILLCGGLLVVLVTAPAGDAEGSTLHVIPGQDVAALGDDASWQIAGNLVLLAPLAALVPFRLRWLQSLARVAAAAALVSIGIEAVQYLLDAGRVSATDDVLLNTIGATASASLTRGLWGALSPTIPRPREGVGTVASIPAARTGGSADFRAAARSGNSDSRVTDQR</sequence>
<organism evidence="4 5">
    <name type="scientific">Amycolatopsis silviterrae</name>
    <dbReference type="NCBI Taxonomy" id="1656914"/>
    <lineage>
        <taxon>Bacteria</taxon>
        <taxon>Bacillati</taxon>
        <taxon>Actinomycetota</taxon>
        <taxon>Actinomycetes</taxon>
        <taxon>Pseudonocardiales</taxon>
        <taxon>Pseudonocardiaceae</taxon>
        <taxon>Amycolatopsis</taxon>
    </lineage>
</organism>
<accession>A0ABW5H4Z3</accession>
<evidence type="ECO:0000256" key="1">
    <source>
        <dbReference type="SAM" id="MobiDB-lite"/>
    </source>
</evidence>
<feature type="transmembrane region" description="Helical" evidence="2">
    <location>
        <begin position="6"/>
        <end position="26"/>
    </location>
</feature>
<protein>
    <submittedName>
        <fullName evidence="4">VanZ family protein</fullName>
    </submittedName>
</protein>
<keyword evidence="2" id="KW-0812">Transmembrane</keyword>
<evidence type="ECO:0000256" key="2">
    <source>
        <dbReference type="SAM" id="Phobius"/>
    </source>
</evidence>
<dbReference type="InterPro" id="IPR053150">
    <property type="entry name" value="Teicoplanin_resist-assoc"/>
</dbReference>
<dbReference type="PANTHER" id="PTHR36834:SF1">
    <property type="entry name" value="INTEGRAL MEMBRANE PROTEIN"/>
    <property type="match status" value="1"/>
</dbReference>
<feature type="domain" description="VanZ-like" evidence="3">
    <location>
        <begin position="72"/>
        <end position="160"/>
    </location>
</feature>
<feature type="region of interest" description="Disordered" evidence="1">
    <location>
        <begin position="194"/>
        <end position="213"/>
    </location>
</feature>
<keyword evidence="5" id="KW-1185">Reference proteome</keyword>
<name>A0ABW5H4Z3_9PSEU</name>
<dbReference type="InterPro" id="IPR006976">
    <property type="entry name" value="VanZ-like"/>
</dbReference>
<evidence type="ECO:0000313" key="5">
    <source>
        <dbReference type="Proteomes" id="UP001597483"/>
    </source>
</evidence>
<feature type="transmembrane region" description="Helical" evidence="2">
    <location>
        <begin position="38"/>
        <end position="62"/>
    </location>
</feature>
<dbReference type="RefSeq" id="WP_378302950.1">
    <property type="nucleotide sequence ID" value="NZ_JBHUKS010000006.1"/>
</dbReference>
<evidence type="ECO:0000259" key="3">
    <source>
        <dbReference type="Pfam" id="PF04892"/>
    </source>
</evidence>
<keyword evidence="2" id="KW-0472">Membrane</keyword>
<proteinExistence type="predicted"/>
<comment type="caution">
    <text evidence="4">The sequence shown here is derived from an EMBL/GenBank/DDBJ whole genome shotgun (WGS) entry which is preliminary data.</text>
</comment>
<dbReference type="PANTHER" id="PTHR36834">
    <property type="entry name" value="MEMBRANE PROTEIN-RELATED"/>
    <property type="match status" value="1"/>
</dbReference>
<feature type="transmembrane region" description="Helical" evidence="2">
    <location>
        <begin position="87"/>
        <end position="107"/>
    </location>
</feature>
<dbReference type="EMBL" id="JBHUKS010000006">
    <property type="protein sequence ID" value="MFD2467852.1"/>
    <property type="molecule type" value="Genomic_DNA"/>
</dbReference>